<dbReference type="Pfam" id="PF19055">
    <property type="entry name" value="ABC2_membrane_7"/>
    <property type="match status" value="1"/>
</dbReference>
<evidence type="ECO:0000256" key="9">
    <source>
        <dbReference type="ARBA" id="ARBA00023136"/>
    </source>
</evidence>
<keyword evidence="4 10" id="KW-0812">Transmembrane</keyword>
<dbReference type="FunFam" id="3.40.50.300:FF:000059">
    <property type="entry name" value="ABC transporter G family member 40"/>
    <property type="match status" value="1"/>
</dbReference>
<dbReference type="InterPro" id="IPR043926">
    <property type="entry name" value="ABCG_dom"/>
</dbReference>
<dbReference type="InterPro" id="IPR003593">
    <property type="entry name" value="AAA+_ATPase"/>
</dbReference>
<evidence type="ECO:0000256" key="4">
    <source>
        <dbReference type="ARBA" id="ARBA00022692"/>
    </source>
</evidence>
<evidence type="ECO:0000256" key="1">
    <source>
        <dbReference type="ARBA" id="ARBA00004141"/>
    </source>
</evidence>
<dbReference type="GO" id="GO:0016887">
    <property type="term" value="F:ATP hydrolysis activity"/>
    <property type="evidence" value="ECO:0007669"/>
    <property type="project" value="InterPro"/>
</dbReference>
<feature type="transmembrane region" description="Helical" evidence="10">
    <location>
        <begin position="1379"/>
        <end position="1402"/>
    </location>
</feature>
<dbReference type="InterPro" id="IPR029481">
    <property type="entry name" value="ABC_trans_N"/>
</dbReference>
<evidence type="ECO:0000313" key="13">
    <source>
        <dbReference type="Proteomes" id="UP001371456"/>
    </source>
</evidence>
<dbReference type="InterPro" id="IPR027417">
    <property type="entry name" value="P-loop_NTPase"/>
</dbReference>
<keyword evidence="7" id="KW-0067">ATP-binding</keyword>
<feature type="transmembrane region" description="Helical" evidence="10">
    <location>
        <begin position="1333"/>
        <end position="1353"/>
    </location>
</feature>
<evidence type="ECO:0000256" key="8">
    <source>
        <dbReference type="ARBA" id="ARBA00022989"/>
    </source>
</evidence>
<dbReference type="Proteomes" id="UP001371456">
    <property type="component" value="Unassembled WGS sequence"/>
</dbReference>
<dbReference type="GO" id="GO:2000032">
    <property type="term" value="P:regulation of secondary shoot formation"/>
    <property type="evidence" value="ECO:0007669"/>
    <property type="project" value="UniProtKB-ARBA"/>
</dbReference>
<comment type="subcellular location">
    <subcellularLocation>
        <location evidence="1">Membrane</location>
        <topology evidence="1">Multi-pass membrane protein</topology>
    </subcellularLocation>
</comment>
<feature type="domain" description="ABC transporter" evidence="11">
    <location>
        <begin position="127"/>
        <end position="400"/>
    </location>
</feature>
<dbReference type="InterPro" id="IPR034003">
    <property type="entry name" value="ABCG_PDR_2"/>
</dbReference>
<dbReference type="PANTHER" id="PTHR48040">
    <property type="entry name" value="PLEIOTROPIC DRUG RESISTANCE PROTEIN 1-LIKE ISOFORM X1"/>
    <property type="match status" value="1"/>
</dbReference>
<keyword evidence="13" id="KW-1185">Reference proteome</keyword>
<name>A0AAN8Y1X8_SOLBU</name>
<dbReference type="CDD" id="cd03232">
    <property type="entry name" value="ABCG_PDR_domain2"/>
    <property type="match status" value="1"/>
</dbReference>
<accession>A0AAN8Y1X8</accession>
<evidence type="ECO:0000256" key="5">
    <source>
        <dbReference type="ARBA" id="ARBA00022737"/>
    </source>
</evidence>
<comment type="similarity">
    <text evidence="2">Belongs to the ABC transporter superfamily. ABCG family. PDR (TC 3.A.1.205) subfamily.</text>
</comment>
<dbReference type="EMBL" id="JBANQN010000012">
    <property type="protein sequence ID" value="KAK6774013.1"/>
    <property type="molecule type" value="Genomic_DNA"/>
</dbReference>
<dbReference type="CDD" id="cd03233">
    <property type="entry name" value="ABCG_PDR_domain1"/>
    <property type="match status" value="1"/>
</dbReference>
<dbReference type="GO" id="GO:0005886">
    <property type="term" value="C:plasma membrane"/>
    <property type="evidence" value="ECO:0007669"/>
    <property type="project" value="UniProtKB-ARBA"/>
</dbReference>
<evidence type="ECO:0000256" key="6">
    <source>
        <dbReference type="ARBA" id="ARBA00022741"/>
    </source>
</evidence>
<keyword evidence="6" id="KW-0547">Nucleotide-binding</keyword>
<dbReference type="Pfam" id="PF14510">
    <property type="entry name" value="ABC_trans_N"/>
    <property type="match status" value="1"/>
</dbReference>
<feature type="transmembrane region" description="Helical" evidence="10">
    <location>
        <begin position="495"/>
        <end position="517"/>
    </location>
</feature>
<dbReference type="InterPro" id="IPR013581">
    <property type="entry name" value="PDR_assoc"/>
</dbReference>
<feature type="domain" description="ABC transporter" evidence="11">
    <location>
        <begin position="813"/>
        <end position="1065"/>
    </location>
</feature>
<dbReference type="InterPro" id="IPR003439">
    <property type="entry name" value="ABC_transporter-like_ATP-bd"/>
</dbReference>
<dbReference type="InterPro" id="IPR034001">
    <property type="entry name" value="ABCG_PDR_1"/>
</dbReference>
<keyword evidence="9 10" id="KW-0472">Membrane</keyword>
<evidence type="ECO:0000256" key="3">
    <source>
        <dbReference type="ARBA" id="ARBA00022448"/>
    </source>
</evidence>
<comment type="caution">
    <text evidence="12">The sequence shown here is derived from an EMBL/GenBank/DDBJ whole genome shotgun (WGS) entry which is preliminary data.</text>
</comment>
<evidence type="ECO:0000313" key="12">
    <source>
        <dbReference type="EMBL" id="KAK6774013.1"/>
    </source>
</evidence>
<dbReference type="Pfam" id="PF01061">
    <property type="entry name" value="ABC2_membrane"/>
    <property type="match status" value="2"/>
</dbReference>
<sequence>MEGIEISDSNRWKKDEEEALKWEDNDHDVQTYNNNVIRRGSDDERIISLSMEEKRSLLDRLMNIPQEEEDNHNFLLKLKQRFHRVGIEFPKIEVRFEHLNVEAEAYAGTRALPTMFNFTINMIEGALNYFHVLPKRKKSFSILNDVSGIIKPGRMTLLLGPPGCGKTTLLLALAGKLNSDVKVSGKVSYNGHGMDEFVPERTCAYISQDDVHLANLTVRETLEFSARCQGVGPRYEMLEELLKREKEANIKPDPDIDMFMKAASVQGKEPNIITDYTLKILGLEICAETLVGDEMVRGISGGQLKRLTTGEMMVGPARALFMDEISTGLDSSTTFQIVKSIRQSIHILKGTALISLLQPAPETYGLFDDVILLADGRIVYQGPREHVLEFFEYVGFKCPQRKGVADFLQEVTSRKDQEQYWARTDEPYKFVSSREFFEAFQSFHVGRELANDLSVPFDKANKNPDALTTNKYGVKKRDLLKACMSREILLMNRNIFVYLFKIIQHLLLASITMTLFLRIKMPKVTQTDGFIFMGALFFTVIAAMFNGCSEVPFTILKLPVFFKQHNLLFFPVWAYTLPAWIVKIPISIIESSIWVSITYYAIGFDPNIVRFSKQLFLVICVDQMASGLFRFMAAVGRKMIIANTLGSLALLLVLVMGGFIMDRDDVKKWWLWGYWCSPMMYAQNAITVNEFLGNSWRNNVPGSTDTLGVVVLKSRAMFPDAHWYWIGVGAVLGYVVFFNFMATLALTYLKPFGKSGAVLPDETVVERNTMIRNIDINSSTGEMQNEVQRNETIRETKSIKKGGMILPFQPLSLVFDDIRYAVDVPQDIKPQGVLEARLELLKGISGAFRPAVLTALMGISGAGKTTLMDVLAGRKTHGYIEGNITISGYPKKQETFARIAGYCEQTDIHSPNLTVHESLQFSAWLRLPQDVDSATRKMFIEEVMDLVELTPLKEALVGLPRGSGLSVEQRKRLTIAVELVANPSIIFMDEPTSGLDARAAAIVMRTVRNTVDTGRTVVCTIHQPSIDIFDAFDELVLLKQGGEEIYVGPLGHHSAELIKYFEGINGVPKIKDGYNPATWVLEITSKAQEAALGVNFAVLYKSSELYRNNKSLIREASISTPGSKELNFSTKYSRSVFNQCIACLWKQHWSYWRNPSYTAVRILFTSFTALMFGTVFWDLGSRRRRKQDLFNAAGSMYASVLFLGIQNASVAQPVVSIERTVFYRERAAGMYSAFPYAFGQIVIELPYILVQTVVFGVIAYGMIGFEWTIAKFFWYQFFMFFTLLYFTLYGMMTVAVTPNLSVAGIISNFFYAMWNLFSGFVVPKTRIPLWWRWYYYICPVSWTLYGLVASQFGDLTAELEENLTLEQFVKSYFGFESDFVPYVAIIVIAFCILFAFIFAFSIKAFNFQRK</sequence>
<organism evidence="12 13">
    <name type="scientific">Solanum bulbocastanum</name>
    <name type="common">Wild potato</name>
    <dbReference type="NCBI Taxonomy" id="147425"/>
    <lineage>
        <taxon>Eukaryota</taxon>
        <taxon>Viridiplantae</taxon>
        <taxon>Streptophyta</taxon>
        <taxon>Embryophyta</taxon>
        <taxon>Tracheophyta</taxon>
        <taxon>Spermatophyta</taxon>
        <taxon>Magnoliopsida</taxon>
        <taxon>eudicotyledons</taxon>
        <taxon>Gunneridae</taxon>
        <taxon>Pentapetalae</taxon>
        <taxon>asterids</taxon>
        <taxon>lamiids</taxon>
        <taxon>Solanales</taxon>
        <taxon>Solanaceae</taxon>
        <taxon>Solanoideae</taxon>
        <taxon>Solaneae</taxon>
        <taxon>Solanum</taxon>
    </lineage>
</organism>
<dbReference type="GO" id="GO:0009914">
    <property type="term" value="P:hormone transport"/>
    <property type="evidence" value="ECO:0007669"/>
    <property type="project" value="UniProtKB-ARBA"/>
</dbReference>
<dbReference type="GO" id="GO:0140359">
    <property type="term" value="F:ABC-type transporter activity"/>
    <property type="evidence" value="ECO:0007669"/>
    <property type="project" value="InterPro"/>
</dbReference>
<proteinExistence type="inferred from homology"/>
<gene>
    <name evidence="12" type="ORF">RDI58_029252</name>
</gene>
<dbReference type="Pfam" id="PF00005">
    <property type="entry name" value="ABC_tran"/>
    <property type="match status" value="2"/>
</dbReference>
<protein>
    <recommendedName>
        <fullName evidence="11">ABC transporter domain-containing protein</fullName>
    </recommendedName>
</protein>
<feature type="transmembrane region" description="Helical" evidence="10">
    <location>
        <begin position="639"/>
        <end position="661"/>
    </location>
</feature>
<dbReference type="FunFam" id="3.40.50.300:FF:000179">
    <property type="entry name" value="ABC transporter G family member 34"/>
    <property type="match status" value="1"/>
</dbReference>
<reference evidence="12 13" key="1">
    <citation type="submission" date="2024-02" db="EMBL/GenBank/DDBJ databases">
        <title>de novo genome assembly of Solanum bulbocastanum strain 11H21.</title>
        <authorList>
            <person name="Hosaka A.J."/>
        </authorList>
    </citation>
    <scope>NUCLEOTIDE SEQUENCE [LARGE SCALE GENOMIC DNA]</scope>
    <source>
        <tissue evidence="12">Young leaves</tissue>
    </source>
</reference>
<evidence type="ECO:0000256" key="10">
    <source>
        <dbReference type="SAM" id="Phobius"/>
    </source>
</evidence>
<evidence type="ECO:0000259" key="11">
    <source>
        <dbReference type="PROSITE" id="PS50893"/>
    </source>
</evidence>
<keyword evidence="3" id="KW-0813">Transport</keyword>
<keyword evidence="8 10" id="KW-1133">Transmembrane helix</keyword>
<evidence type="ECO:0000256" key="7">
    <source>
        <dbReference type="ARBA" id="ARBA00022840"/>
    </source>
</evidence>
<dbReference type="InterPro" id="IPR013525">
    <property type="entry name" value="ABC2_TM"/>
</dbReference>
<dbReference type="PROSITE" id="PS50893">
    <property type="entry name" value="ABC_TRANSPORTER_2"/>
    <property type="match status" value="2"/>
</dbReference>
<feature type="transmembrane region" description="Helical" evidence="10">
    <location>
        <begin position="723"/>
        <end position="749"/>
    </location>
</feature>
<dbReference type="Pfam" id="PF08370">
    <property type="entry name" value="PDR_assoc"/>
    <property type="match status" value="1"/>
</dbReference>
<feature type="transmembrane region" description="Helical" evidence="10">
    <location>
        <begin position="1302"/>
        <end position="1321"/>
    </location>
</feature>
<feature type="transmembrane region" description="Helical" evidence="10">
    <location>
        <begin position="1245"/>
        <end position="1265"/>
    </location>
</feature>
<dbReference type="Gene3D" id="3.40.50.300">
    <property type="entry name" value="P-loop containing nucleotide triphosphate hydrolases"/>
    <property type="match status" value="2"/>
</dbReference>
<feature type="transmembrane region" description="Helical" evidence="10">
    <location>
        <begin position="1189"/>
        <end position="1206"/>
    </location>
</feature>
<dbReference type="SMART" id="SM00382">
    <property type="entry name" value="AAA"/>
    <property type="match status" value="2"/>
</dbReference>
<dbReference type="SUPFAM" id="SSF52540">
    <property type="entry name" value="P-loop containing nucleoside triphosphate hydrolases"/>
    <property type="match status" value="2"/>
</dbReference>
<evidence type="ECO:0000256" key="2">
    <source>
        <dbReference type="ARBA" id="ARBA00006012"/>
    </source>
</evidence>
<feature type="transmembrane region" description="Helical" evidence="10">
    <location>
        <begin position="529"/>
        <end position="547"/>
    </location>
</feature>
<dbReference type="GO" id="GO:0005524">
    <property type="term" value="F:ATP binding"/>
    <property type="evidence" value="ECO:0007669"/>
    <property type="project" value="UniProtKB-KW"/>
</dbReference>
<dbReference type="PANTHER" id="PTHR48040:SF4">
    <property type="entry name" value="ABC TRANSPORTER DOMAIN-CONTAINING PROTEIN"/>
    <property type="match status" value="1"/>
</dbReference>
<feature type="transmembrane region" description="Helical" evidence="10">
    <location>
        <begin position="1159"/>
        <end position="1177"/>
    </location>
</feature>
<keyword evidence="5" id="KW-0677">Repeat</keyword>
<feature type="transmembrane region" description="Helical" evidence="10">
    <location>
        <begin position="1272"/>
        <end position="1296"/>
    </location>
</feature>